<dbReference type="SMART" id="SM00320">
    <property type="entry name" value="WD40"/>
    <property type="match status" value="11"/>
</dbReference>
<proteinExistence type="predicted"/>
<feature type="region of interest" description="Disordered" evidence="4">
    <location>
        <begin position="714"/>
        <end position="735"/>
    </location>
</feature>
<evidence type="ECO:0000256" key="4">
    <source>
        <dbReference type="SAM" id="MobiDB-lite"/>
    </source>
</evidence>
<dbReference type="InterPro" id="IPR015943">
    <property type="entry name" value="WD40/YVTN_repeat-like_dom_sf"/>
</dbReference>
<dbReference type="PANTHER" id="PTHR22840:SF12">
    <property type="entry name" value="WD REPEAT-CONTAINING PROTEIN 36"/>
    <property type="match status" value="1"/>
</dbReference>
<evidence type="ECO:0000256" key="2">
    <source>
        <dbReference type="ARBA" id="ARBA00022737"/>
    </source>
</evidence>
<feature type="domain" description="WDR36/Utp21 C-terminal" evidence="5">
    <location>
        <begin position="747"/>
        <end position="953"/>
    </location>
</feature>
<dbReference type="InterPro" id="IPR001680">
    <property type="entry name" value="WD40_rpt"/>
</dbReference>
<keyword evidence="8" id="KW-1185">Reference proteome</keyword>
<evidence type="ECO:0000256" key="3">
    <source>
        <dbReference type="PROSITE-ProRule" id="PRU00221"/>
    </source>
</evidence>
<dbReference type="GO" id="GO:0034388">
    <property type="term" value="C:Pwp2p-containing subcomplex of 90S preribosome"/>
    <property type="evidence" value="ECO:0007669"/>
    <property type="project" value="TreeGrafter"/>
</dbReference>
<evidence type="ECO:0000313" key="7">
    <source>
        <dbReference type="EMBL" id="CAD6993536.1"/>
    </source>
</evidence>
<organism evidence="7 8">
    <name type="scientific">Ceratitis capitata</name>
    <name type="common">Mediterranean fruit fly</name>
    <name type="synonym">Tephritis capitata</name>
    <dbReference type="NCBI Taxonomy" id="7213"/>
    <lineage>
        <taxon>Eukaryota</taxon>
        <taxon>Metazoa</taxon>
        <taxon>Ecdysozoa</taxon>
        <taxon>Arthropoda</taxon>
        <taxon>Hexapoda</taxon>
        <taxon>Insecta</taxon>
        <taxon>Pterygota</taxon>
        <taxon>Neoptera</taxon>
        <taxon>Endopterygota</taxon>
        <taxon>Diptera</taxon>
        <taxon>Brachycera</taxon>
        <taxon>Muscomorpha</taxon>
        <taxon>Tephritoidea</taxon>
        <taxon>Tephritidae</taxon>
        <taxon>Ceratitis</taxon>
        <taxon>Ceratitis</taxon>
    </lineage>
</organism>
<comment type="caution">
    <text evidence="7">The sequence shown here is derived from an EMBL/GenBank/DDBJ whole genome shotgun (WGS) entry which is preliminary data.</text>
</comment>
<dbReference type="FunFam" id="2.130.10.10:FF:000109">
    <property type="entry name" value="WD repeat domain 36"/>
    <property type="match status" value="1"/>
</dbReference>
<evidence type="ECO:0000256" key="1">
    <source>
        <dbReference type="ARBA" id="ARBA00022574"/>
    </source>
</evidence>
<dbReference type="EMBL" id="CAJHJT010000001">
    <property type="protein sequence ID" value="CAD6993536.1"/>
    <property type="molecule type" value="Genomic_DNA"/>
</dbReference>
<feature type="repeat" description="WD" evidence="3">
    <location>
        <begin position="282"/>
        <end position="313"/>
    </location>
</feature>
<dbReference type="SUPFAM" id="SSF50978">
    <property type="entry name" value="WD40 repeat-like"/>
    <property type="match status" value="2"/>
</dbReference>
<dbReference type="PROSITE" id="PS00678">
    <property type="entry name" value="WD_REPEATS_1"/>
    <property type="match status" value="1"/>
</dbReference>
<dbReference type="InterPro" id="IPR007319">
    <property type="entry name" value="WDR36/Utp21_C"/>
</dbReference>
<dbReference type="AlphaFoldDB" id="A0A811U5S0"/>
<keyword evidence="2" id="KW-0677">Repeat</keyword>
<dbReference type="Proteomes" id="UP000606786">
    <property type="component" value="Unassembled WGS sequence"/>
</dbReference>
<dbReference type="Pfam" id="PF25168">
    <property type="entry name" value="Beta-prop_WDR36-Utp21_2nd"/>
    <property type="match status" value="1"/>
</dbReference>
<reference evidence="7" key="1">
    <citation type="submission" date="2020-11" db="EMBL/GenBank/DDBJ databases">
        <authorList>
            <person name="Whitehead M."/>
        </authorList>
    </citation>
    <scope>NUCLEOTIDE SEQUENCE</scope>
    <source>
        <strain evidence="7">EGII</strain>
    </source>
</reference>
<keyword evidence="1 3" id="KW-0853">WD repeat</keyword>
<dbReference type="InterPro" id="IPR036322">
    <property type="entry name" value="WD40_repeat_dom_sf"/>
</dbReference>
<evidence type="ECO:0000259" key="6">
    <source>
        <dbReference type="Pfam" id="PF25171"/>
    </source>
</evidence>
<dbReference type="Pfam" id="PF04192">
    <property type="entry name" value="Utp21"/>
    <property type="match status" value="1"/>
</dbReference>
<evidence type="ECO:0000313" key="8">
    <source>
        <dbReference type="Proteomes" id="UP000606786"/>
    </source>
</evidence>
<feature type="domain" description="WDR36/Utp21 N-terminal" evidence="6">
    <location>
        <begin position="52"/>
        <end position="316"/>
    </location>
</feature>
<dbReference type="GO" id="GO:0006364">
    <property type="term" value="P:rRNA processing"/>
    <property type="evidence" value="ECO:0007669"/>
    <property type="project" value="InterPro"/>
</dbReference>
<feature type="compositionally biased region" description="Acidic residues" evidence="4">
    <location>
        <begin position="720"/>
        <end position="730"/>
    </location>
</feature>
<protein>
    <submittedName>
        <fullName evidence="7">(Mediterranean fruit fly) hypothetical protein</fullName>
    </submittedName>
</protein>
<feature type="repeat" description="WD" evidence="3">
    <location>
        <begin position="598"/>
        <end position="639"/>
    </location>
</feature>
<dbReference type="GO" id="GO:0032040">
    <property type="term" value="C:small-subunit processome"/>
    <property type="evidence" value="ECO:0007669"/>
    <property type="project" value="InterPro"/>
</dbReference>
<accession>A0A811U5S0</accession>
<evidence type="ECO:0000259" key="5">
    <source>
        <dbReference type="Pfam" id="PF04192"/>
    </source>
</evidence>
<dbReference type="Gene3D" id="2.130.10.10">
    <property type="entry name" value="YVTN repeat-like/Quinoprotein amine dehydrogenase"/>
    <property type="match status" value="2"/>
</dbReference>
<gene>
    <name evidence="7" type="ORF">CCAP1982_LOCUS2348</name>
</gene>
<dbReference type="InterPro" id="IPR059157">
    <property type="entry name" value="WDR36-Utp21_N"/>
</dbReference>
<dbReference type="PANTHER" id="PTHR22840">
    <property type="entry name" value="WD REPEAT-CONTAINING PROTEIN 36"/>
    <property type="match status" value="1"/>
</dbReference>
<name>A0A811U5S0_CERCA</name>
<dbReference type="OrthoDB" id="10250769at2759"/>
<dbReference type="PROSITE" id="PS50082">
    <property type="entry name" value="WD_REPEATS_2"/>
    <property type="match status" value="2"/>
</dbReference>
<sequence length="956" mass="107380">MTNTGQNVSKGTINDGLINSSVIFRRNRALGYVSNKVPAAIRYVRRRKDTLITTCIGRSFQVYTASHFRLVHVGPVHPDEITALAMDRIHTYTASNRCIYAWRAGKHQRHVFRGHTANVHLLLPFGGHLIAVDEANVLRVWDIATEEVYLELQFNAEEFLITALTHPPAYLNKIVLGSQQGMLKIWNIKENRLVYTFAGEGSKVTSIQPSPALDVVAVGHQDGTIVVLNLKFDEVLMKFKQDWGPVSQITFRTDGPPIMVTACTNGHVAFWNLEDRKIAGQLQAHEDIVSTAICFHNEPLLFTTSPDNSMKLWIFDMPDNGARMLRIREGHTGPPLCIRYHGNSGTMILSAGEDSALRVFSTVTESFNRSMGKASYNRRVSKKKNRFEEDSQRMPPIIEFTSETTREREWDNIAAIHEGIIQTTTWSFHKNRMGEHRLVPMQFQNKNRTDFNAITTCVTLTHCCNFVIIGYSSGDLERFNIQSGIHRASYGAPAHKTAVRGVVSDILNQFVISGCGEGLLKFWPFKEKGIIIILKILINMYYCKFLMITVSNYIKCLKFTEGISLLRLHRESAMLAVALVNFSIHIVDVDTRVVVRKFEGHIAKITDMTFSPDSRWLLTASMDSTIKVWDIPSSYMIDHFKVDRPCVSLTMSPSGDFLATAHVNYLGIYLWANKMLFNQITLRSINPYSAPPFVGLPISASDEMDVADLMEKTKLNGSADSDDDDDEYMSDGELGPEINTTYESPLQLDSELITLSGAAASRWQNLLDLEIIKKRNKPKAPPKAPKQAPFFLPTVAGLDVKFDIGQTLGNADDNDGSRVLQPGAGGLSTLTNFGKLLHEASDGMQYETCVDHLKQLGPSMIDFEIKSLHPTAGGSYRIMVEFLKTIEYMFESRINYELAQAYLSVFLRVYGIDLLDSEEVIQALERVSETQEKSWKVVEDKLLFGLGVVTALRNFV</sequence>
<dbReference type="Pfam" id="PF25171">
    <property type="entry name" value="Beta-prop_WDR36-Utp21_1st"/>
    <property type="match status" value="1"/>
</dbReference>
<dbReference type="InterPro" id="IPR019775">
    <property type="entry name" value="WD40_repeat_CS"/>
</dbReference>
<dbReference type="PROSITE" id="PS50294">
    <property type="entry name" value="WD_REPEATS_REGION"/>
    <property type="match status" value="1"/>
</dbReference>